<name>A0A1E5L9W2_9FIRM</name>
<comment type="similarity">
    <text evidence="5">Belongs to the bacterial solute-binding protein 9 family.</text>
</comment>
<dbReference type="PRINTS" id="PR00690">
    <property type="entry name" value="ADHESNFAMILY"/>
</dbReference>
<dbReference type="InterPro" id="IPR006128">
    <property type="entry name" value="Lipoprotein_PsaA-like"/>
</dbReference>
<protein>
    <recommendedName>
        <fullName evidence="8">Manganese transporter</fullName>
    </recommendedName>
</protein>
<dbReference type="PROSITE" id="PS51257">
    <property type="entry name" value="PROKAR_LIPOPROTEIN"/>
    <property type="match status" value="1"/>
</dbReference>
<dbReference type="Gene3D" id="3.40.50.1980">
    <property type="entry name" value="Nitrogenase molybdenum iron protein domain"/>
    <property type="match status" value="2"/>
</dbReference>
<evidence type="ECO:0000256" key="2">
    <source>
        <dbReference type="ARBA" id="ARBA00022448"/>
    </source>
</evidence>
<keyword evidence="3" id="KW-0479">Metal-binding</keyword>
<evidence type="ECO:0008006" key="8">
    <source>
        <dbReference type="Google" id="ProtNLM"/>
    </source>
</evidence>
<evidence type="ECO:0000256" key="3">
    <source>
        <dbReference type="ARBA" id="ARBA00022723"/>
    </source>
</evidence>
<keyword evidence="2 5" id="KW-0813">Transport</keyword>
<dbReference type="STRING" id="1390249.BHU72_00920"/>
<gene>
    <name evidence="6" type="ORF">BHU72_00920</name>
</gene>
<dbReference type="InterPro" id="IPR006127">
    <property type="entry name" value="ZnuA-like"/>
</dbReference>
<dbReference type="RefSeq" id="WP_069700736.1">
    <property type="nucleotide sequence ID" value="NZ_MJAT01000001.1"/>
</dbReference>
<dbReference type="GO" id="GO:0046872">
    <property type="term" value="F:metal ion binding"/>
    <property type="evidence" value="ECO:0007669"/>
    <property type="project" value="UniProtKB-KW"/>
</dbReference>
<dbReference type="Pfam" id="PF01297">
    <property type="entry name" value="ZnuA"/>
    <property type="match status" value="1"/>
</dbReference>
<evidence type="ECO:0000256" key="5">
    <source>
        <dbReference type="RuleBase" id="RU003512"/>
    </source>
</evidence>
<evidence type="ECO:0000313" key="7">
    <source>
        <dbReference type="Proteomes" id="UP000095255"/>
    </source>
</evidence>
<keyword evidence="4" id="KW-0732">Signal</keyword>
<dbReference type="EMBL" id="MJAT01000001">
    <property type="protein sequence ID" value="OEH86858.1"/>
    <property type="molecule type" value="Genomic_DNA"/>
</dbReference>
<dbReference type="AlphaFoldDB" id="A0A1E5L9W2"/>
<organism evidence="6 7">
    <name type="scientific">Desulfuribacillus stibiiarsenatis</name>
    <dbReference type="NCBI Taxonomy" id="1390249"/>
    <lineage>
        <taxon>Bacteria</taxon>
        <taxon>Bacillati</taxon>
        <taxon>Bacillota</taxon>
        <taxon>Desulfuribacillia</taxon>
        <taxon>Desulfuribacillales</taxon>
        <taxon>Desulfuribacillaceae</taxon>
        <taxon>Desulfuribacillus</taxon>
    </lineage>
</organism>
<dbReference type="PANTHER" id="PTHR42953:SF1">
    <property type="entry name" value="METAL-BINDING PROTEIN HI_0362-RELATED"/>
    <property type="match status" value="1"/>
</dbReference>
<accession>A0A1E5L9W2</accession>
<evidence type="ECO:0000256" key="1">
    <source>
        <dbReference type="ARBA" id="ARBA00004196"/>
    </source>
</evidence>
<dbReference type="InterPro" id="IPR006129">
    <property type="entry name" value="AdhesinB"/>
</dbReference>
<evidence type="ECO:0000313" key="6">
    <source>
        <dbReference type="EMBL" id="OEH86858.1"/>
    </source>
</evidence>
<dbReference type="OrthoDB" id="9793396at2"/>
<dbReference type="SUPFAM" id="SSF53807">
    <property type="entry name" value="Helical backbone' metal receptor"/>
    <property type="match status" value="1"/>
</dbReference>
<comment type="subcellular location">
    <subcellularLocation>
        <location evidence="1">Cell envelope</location>
    </subcellularLocation>
</comment>
<dbReference type="PRINTS" id="PR00691">
    <property type="entry name" value="ADHESINB"/>
</dbReference>
<dbReference type="GO" id="GO:0030313">
    <property type="term" value="C:cell envelope"/>
    <property type="evidence" value="ECO:0007669"/>
    <property type="project" value="UniProtKB-SubCell"/>
</dbReference>
<comment type="caution">
    <text evidence="6">The sequence shown here is derived from an EMBL/GenBank/DDBJ whole genome shotgun (WGS) entry which is preliminary data.</text>
</comment>
<keyword evidence="7" id="KW-1185">Reference proteome</keyword>
<dbReference type="GO" id="GO:0030001">
    <property type="term" value="P:metal ion transport"/>
    <property type="evidence" value="ECO:0007669"/>
    <property type="project" value="InterPro"/>
</dbReference>
<proteinExistence type="inferred from homology"/>
<dbReference type="GO" id="GO:0007155">
    <property type="term" value="P:cell adhesion"/>
    <property type="evidence" value="ECO:0007669"/>
    <property type="project" value="InterPro"/>
</dbReference>
<dbReference type="Proteomes" id="UP000095255">
    <property type="component" value="Unassembled WGS sequence"/>
</dbReference>
<reference evidence="6 7" key="1">
    <citation type="submission" date="2016-09" db="EMBL/GenBank/DDBJ databases">
        <title>Desulfuribacillus arsenicus sp. nov., an obligately anaerobic, dissimilatory arsenic- and antimonate-reducing bacterium isolated from anoxic sediments.</title>
        <authorList>
            <person name="Abin C.A."/>
            <person name="Hollibaugh J.T."/>
        </authorList>
    </citation>
    <scope>NUCLEOTIDE SEQUENCE [LARGE SCALE GENOMIC DNA]</scope>
    <source>
        <strain evidence="6 7">MLFW-2</strain>
    </source>
</reference>
<dbReference type="PANTHER" id="PTHR42953">
    <property type="entry name" value="HIGH-AFFINITY ZINC UPTAKE SYSTEM PROTEIN ZNUA-RELATED"/>
    <property type="match status" value="1"/>
</dbReference>
<dbReference type="InterPro" id="IPR050492">
    <property type="entry name" value="Bact_metal-bind_prot9"/>
</dbReference>
<sequence length="315" mass="35274">MKDIFKNLFPYNSRVLILALGLTILLFLTTFLGGCSPDRETVAKEGMYIVTSTSILADITSNIVGDLGTVEYLVPIGESPEDYEMIPSDMRKINDADVVILNGLGLENMILRTLQNVSNAPVVFAAEDITPIPLEGSTEPDPHAWLNPTLVKSYVETIYYALSEQKREYARVLYDNAQEYIQQLSELHHWTLDEIAKIPESYRVIVMSENALKYFGDAYGFETVGIWELNAHEEGTPQQISRVVDIVRQKQLPALFIETTVDTRYMKTIENETKVPIAGALYTDAIGKEGSNAESYVDMMKHNVGILVKGLSNRP</sequence>
<evidence type="ECO:0000256" key="4">
    <source>
        <dbReference type="ARBA" id="ARBA00022729"/>
    </source>
</evidence>